<gene>
    <name evidence="1" type="ORF">OHC33_000921</name>
</gene>
<comment type="caution">
    <text evidence="1">The sequence shown here is derived from an EMBL/GenBank/DDBJ whole genome shotgun (WGS) entry which is preliminary data.</text>
</comment>
<evidence type="ECO:0000313" key="1">
    <source>
        <dbReference type="EMBL" id="KAK5957732.1"/>
    </source>
</evidence>
<dbReference type="Proteomes" id="UP001316803">
    <property type="component" value="Unassembled WGS sequence"/>
</dbReference>
<proteinExistence type="predicted"/>
<dbReference type="EMBL" id="JAKLMC020000002">
    <property type="protein sequence ID" value="KAK5957732.1"/>
    <property type="molecule type" value="Genomic_DNA"/>
</dbReference>
<accession>A0AAN8ESG4</accession>
<dbReference type="AlphaFoldDB" id="A0AAN8ESG4"/>
<protein>
    <submittedName>
        <fullName evidence="1">Uncharacterized protein</fullName>
    </submittedName>
</protein>
<sequence>MSSLAPLKLQQPAGTILPLQKLGSMTEEEIRNLRNGPTTQLVTEKADGTLKGFGYDEYPLAAVRAGAPVADLAMYRFRPGAVPPQIVMPTDDPQAYAEIFHTILASIDAGEPLKVALIYNEPIMAYHRIGEGALNLGISPMVENLQARLNALINPNMHEKYMRIPPTDIKNVFASYPSGHHLRARVTGGVGRGLACRCIDKMYYSELQKLLANDQTIRGDIALAQKDWENKRRAGQDIYRRQ</sequence>
<organism evidence="1 2">
    <name type="scientific">Knufia fluminis</name>
    <dbReference type="NCBI Taxonomy" id="191047"/>
    <lineage>
        <taxon>Eukaryota</taxon>
        <taxon>Fungi</taxon>
        <taxon>Dikarya</taxon>
        <taxon>Ascomycota</taxon>
        <taxon>Pezizomycotina</taxon>
        <taxon>Eurotiomycetes</taxon>
        <taxon>Chaetothyriomycetidae</taxon>
        <taxon>Chaetothyriales</taxon>
        <taxon>Trichomeriaceae</taxon>
        <taxon>Knufia</taxon>
    </lineage>
</organism>
<keyword evidence="2" id="KW-1185">Reference proteome</keyword>
<reference evidence="1 2" key="1">
    <citation type="submission" date="2022-12" db="EMBL/GenBank/DDBJ databases">
        <title>Genomic features and morphological characterization of a novel Knufia sp. strain isolated from spacecraft assembly facility.</title>
        <authorList>
            <person name="Teixeira M."/>
            <person name="Chander A.M."/>
            <person name="Stajich J.E."/>
            <person name="Venkateswaran K."/>
        </authorList>
    </citation>
    <scope>NUCLEOTIDE SEQUENCE [LARGE SCALE GENOMIC DNA]</scope>
    <source>
        <strain evidence="1 2">FJI-L2-BK-P2</strain>
    </source>
</reference>
<evidence type="ECO:0000313" key="2">
    <source>
        <dbReference type="Proteomes" id="UP001316803"/>
    </source>
</evidence>
<name>A0AAN8ESG4_9EURO</name>